<dbReference type="Pfam" id="PF12796">
    <property type="entry name" value="Ank_2"/>
    <property type="match status" value="1"/>
</dbReference>
<dbReference type="SUPFAM" id="SSF56112">
    <property type="entry name" value="Protein kinase-like (PK-like)"/>
    <property type="match status" value="1"/>
</dbReference>
<dbReference type="PANTHER" id="PTHR44329">
    <property type="entry name" value="SERINE/THREONINE-PROTEIN KINASE TNNI3K-RELATED"/>
    <property type="match status" value="1"/>
</dbReference>
<dbReference type="SUPFAM" id="SSF48403">
    <property type="entry name" value="Ankyrin repeat"/>
    <property type="match status" value="1"/>
</dbReference>
<name>A0A9N9EXL8_9GLOM</name>
<keyword evidence="3" id="KW-0067">ATP-binding</keyword>
<dbReference type="Pfam" id="PF07714">
    <property type="entry name" value="PK_Tyr_Ser-Thr"/>
    <property type="match status" value="1"/>
</dbReference>
<dbReference type="GO" id="GO:0005524">
    <property type="term" value="F:ATP binding"/>
    <property type="evidence" value="ECO:0007669"/>
    <property type="project" value="UniProtKB-KW"/>
</dbReference>
<evidence type="ECO:0000256" key="1">
    <source>
        <dbReference type="ARBA" id="ARBA00005843"/>
    </source>
</evidence>
<dbReference type="InterPro" id="IPR036770">
    <property type="entry name" value="Ankyrin_rpt-contain_sf"/>
</dbReference>
<dbReference type="InterPro" id="IPR011009">
    <property type="entry name" value="Kinase-like_dom_sf"/>
</dbReference>
<sequence>MSTPSEIRSFEDGRSDPLKFIEYESFEQLTPLITKNSQSHTSNGSGSKLFWAVFGNDKIAVVLKSVKLNVPSEENIQANEGENRDSSVIDPLANELTLLSKLHPHQNIITFFGLTKVPENDGIFSVTQYVTGGNLRQYLRQQNSILSWNDKIRFSEEIASGLHHIHGMGLSHRNLHPNNILVQDGHMVISDFGCSSSLAHLNEMIPFIEPLYLKDQSYCLDRRSDIYSFGGIMSELSCGRPPFELFGSNYQLLINLIVNGDRDSSVISGAPISYTQLYRRCWDADPSKRPTIESVMKLLIDIRSEFPKVLTKPPADIPYQANPRHHAIKNIPSLLVPAISPRVDSIGWRDSMGDFSEYDVINKDELKGYSGPTRKVNSVPLVGGVSLNSRRRVKARSLSFGTPRKSLQRAHESAHLQLHHSMSVIGGNNSEYLNIGANAPLFDNNQPKVILIARYCPGKSIVKVFDQLKRRKIDLTLREAYKSKSVFHSLIWNDDLFEVTGINHSQQKPARHNNFRAALKWLNSNNLDINSVDDFGWTALHEAIWKRKEPGVILALLENQANPNIPDKLGATPLHQCLDLLRTTTRDDENRHIFTIIKLLLQYGADPNSALPDTTLTISGSSLPNCLFAAIYMDLPLDIIELMIKRGADTTSTTFRGLHLLDFAAKINNLVALNYLTNNKNSSDTSKMSSLFNSLRINSRVGSVGSISIKYEKGSRKKRWSIIRSI</sequence>
<evidence type="ECO:0000313" key="7">
    <source>
        <dbReference type="Proteomes" id="UP000789342"/>
    </source>
</evidence>
<dbReference type="InterPro" id="IPR001245">
    <property type="entry name" value="Ser-Thr/Tyr_kinase_cat_dom"/>
</dbReference>
<comment type="similarity">
    <text evidence="1">Belongs to the protein kinase superfamily. TKL Ser/Thr protein kinase family.</text>
</comment>
<dbReference type="PROSITE" id="PS50011">
    <property type="entry name" value="PROTEIN_KINASE_DOM"/>
    <property type="match status" value="1"/>
</dbReference>
<dbReference type="InterPro" id="IPR051681">
    <property type="entry name" value="Ser/Thr_Kinases-Pseudokinases"/>
</dbReference>
<proteinExistence type="inferred from homology"/>
<dbReference type="PANTHER" id="PTHR44329:SF298">
    <property type="entry name" value="MIXED LINEAGE KINASE DOMAIN-LIKE PROTEIN"/>
    <property type="match status" value="1"/>
</dbReference>
<dbReference type="OrthoDB" id="6718656at2759"/>
<dbReference type="GO" id="GO:0004672">
    <property type="term" value="F:protein kinase activity"/>
    <property type="evidence" value="ECO:0007669"/>
    <property type="project" value="InterPro"/>
</dbReference>
<reference evidence="6" key="1">
    <citation type="submission" date="2021-06" db="EMBL/GenBank/DDBJ databases">
        <authorList>
            <person name="Kallberg Y."/>
            <person name="Tangrot J."/>
            <person name="Rosling A."/>
        </authorList>
    </citation>
    <scope>NUCLEOTIDE SEQUENCE</scope>
    <source>
        <strain evidence="6">CL551</strain>
    </source>
</reference>
<dbReference type="Gene3D" id="1.10.510.10">
    <property type="entry name" value="Transferase(Phosphotransferase) domain 1"/>
    <property type="match status" value="1"/>
</dbReference>
<evidence type="ECO:0000256" key="3">
    <source>
        <dbReference type="ARBA" id="ARBA00022840"/>
    </source>
</evidence>
<comment type="caution">
    <text evidence="6">The sequence shown here is derived from an EMBL/GenBank/DDBJ whole genome shotgun (WGS) entry which is preliminary data.</text>
</comment>
<accession>A0A9N9EXL8</accession>
<dbReference type="PROSITE" id="PS50088">
    <property type="entry name" value="ANK_REPEAT"/>
    <property type="match status" value="1"/>
</dbReference>
<dbReference type="Gene3D" id="1.25.40.20">
    <property type="entry name" value="Ankyrin repeat-containing domain"/>
    <property type="match status" value="1"/>
</dbReference>
<dbReference type="GO" id="GO:0097527">
    <property type="term" value="P:necroptotic signaling pathway"/>
    <property type="evidence" value="ECO:0007669"/>
    <property type="project" value="TreeGrafter"/>
</dbReference>
<feature type="domain" description="Protein kinase" evidence="5">
    <location>
        <begin position="35"/>
        <end position="306"/>
    </location>
</feature>
<dbReference type="Proteomes" id="UP000789342">
    <property type="component" value="Unassembled WGS sequence"/>
</dbReference>
<feature type="repeat" description="ANK" evidence="4">
    <location>
        <begin position="535"/>
        <end position="568"/>
    </location>
</feature>
<dbReference type="AlphaFoldDB" id="A0A9N9EXL8"/>
<evidence type="ECO:0000313" key="6">
    <source>
        <dbReference type="EMBL" id="CAG8497703.1"/>
    </source>
</evidence>
<evidence type="ECO:0000256" key="4">
    <source>
        <dbReference type="PROSITE-ProRule" id="PRU00023"/>
    </source>
</evidence>
<dbReference type="SMART" id="SM00248">
    <property type="entry name" value="ANK"/>
    <property type="match status" value="4"/>
</dbReference>
<keyword evidence="4" id="KW-0040">ANK repeat</keyword>
<dbReference type="InterPro" id="IPR000719">
    <property type="entry name" value="Prot_kinase_dom"/>
</dbReference>
<protein>
    <submittedName>
        <fullName evidence="6">1421_t:CDS:1</fullName>
    </submittedName>
</protein>
<evidence type="ECO:0000259" key="5">
    <source>
        <dbReference type="PROSITE" id="PS50011"/>
    </source>
</evidence>
<organism evidence="6 7">
    <name type="scientific">Acaulospora morrowiae</name>
    <dbReference type="NCBI Taxonomy" id="94023"/>
    <lineage>
        <taxon>Eukaryota</taxon>
        <taxon>Fungi</taxon>
        <taxon>Fungi incertae sedis</taxon>
        <taxon>Mucoromycota</taxon>
        <taxon>Glomeromycotina</taxon>
        <taxon>Glomeromycetes</taxon>
        <taxon>Diversisporales</taxon>
        <taxon>Acaulosporaceae</taxon>
        <taxon>Acaulospora</taxon>
    </lineage>
</organism>
<dbReference type="EMBL" id="CAJVPV010001449">
    <property type="protein sequence ID" value="CAG8497703.1"/>
    <property type="molecule type" value="Genomic_DNA"/>
</dbReference>
<gene>
    <name evidence="6" type="ORF">AMORRO_LOCUS3096</name>
</gene>
<dbReference type="InterPro" id="IPR002110">
    <property type="entry name" value="Ankyrin_rpt"/>
</dbReference>
<keyword evidence="7" id="KW-1185">Reference proteome</keyword>
<keyword evidence="2" id="KW-0547">Nucleotide-binding</keyword>
<evidence type="ECO:0000256" key="2">
    <source>
        <dbReference type="ARBA" id="ARBA00022741"/>
    </source>
</evidence>